<protein>
    <recommendedName>
        <fullName evidence="3">SGNH/GDSL hydrolase family protein</fullName>
    </recommendedName>
</protein>
<accession>A0A4Q9RBB5</accession>
<sequence length="303" mass="33822">MLALVLAACSLLAITLFNVYVNARGMYQEPPVDAPLPLTGSRPGLDFSLEERVILQRIGEGRASALLIGTSHVMRGFDTCRHPAVLKTAMSGLGPNRALLFARAAMAQGQYQTLFIEITGKDDSRQVAPSEQAWVRHTSLRRFWRSLTVLRTSQSLLACQGNTDSGNAPGFRGVRDIDRLRYSQYQDGLANAPAIARTLDMIEAALPDNGERVVFFFAPVHPDLFSMDDADRLMEAVERLRQHRRFPLESYTSVYRWEDLLDDALWVDATHFRPAVGGRFLEHLLGRYAPAHERTLQVPASGQ</sequence>
<dbReference type="Proteomes" id="UP000292639">
    <property type="component" value="Unassembled WGS sequence"/>
</dbReference>
<comment type="caution">
    <text evidence="1">The sequence shown here is derived from an EMBL/GenBank/DDBJ whole genome shotgun (WGS) entry which is preliminary data.</text>
</comment>
<keyword evidence="2" id="KW-1185">Reference proteome</keyword>
<dbReference type="EMBL" id="QJUP01000006">
    <property type="protein sequence ID" value="TBU98126.1"/>
    <property type="molecule type" value="Genomic_DNA"/>
</dbReference>
<organism evidence="1 2">
    <name type="scientific">Stutzerimonas kirkiae</name>
    <dbReference type="NCBI Taxonomy" id="2211392"/>
    <lineage>
        <taxon>Bacteria</taxon>
        <taxon>Pseudomonadati</taxon>
        <taxon>Pseudomonadota</taxon>
        <taxon>Gammaproteobacteria</taxon>
        <taxon>Pseudomonadales</taxon>
        <taxon>Pseudomonadaceae</taxon>
        <taxon>Stutzerimonas</taxon>
    </lineage>
</organism>
<dbReference type="AlphaFoldDB" id="A0A4Q9RBB5"/>
<name>A0A4Q9RBB5_9GAMM</name>
<evidence type="ECO:0008006" key="3">
    <source>
        <dbReference type="Google" id="ProtNLM"/>
    </source>
</evidence>
<gene>
    <name evidence="1" type="ORF">DNJ96_06785</name>
</gene>
<evidence type="ECO:0000313" key="2">
    <source>
        <dbReference type="Proteomes" id="UP000292639"/>
    </source>
</evidence>
<proteinExistence type="predicted"/>
<evidence type="ECO:0000313" key="1">
    <source>
        <dbReference type="EMBL" id="TBU98126.1"/>
    </source>
</evidence>
<reference evidence="1 2" key="1">
    <citation type="submission" date="2018-06" db="EMBL/GenBank/DDBJ databases">
        <title>Three novel Pseudomonas species isolated from symptomatic oak.</title>
        <authorList>
            <person name="Bueno-Gonzalez V."/>
            <person name="Brady C."/>
        </authorList>
    </citation>
    <scope>NUCLEOTIDE SEQUENCE [LARGE SCALE GENOMIC DNA]</scope>
    <source>
        <strain evidence="1 2">P17C</strain>
    </source>
</reference>